<name>A0ABT2Z0V6_9RHOB</name>
<gene>
    <name evidence="1" type="ORF">OE647_08535</name>
</gene>
<proteinExistence type="predicted"/>
<dbReference type="RefSeq" id="WP_263721293.1">
    <property type="nucleotide sequence ID" value="NZ_JAOWLA010000006.1"/>
</dbReference>
<organism evidence="1 2">
    <name type="scientific">Albidovulum sediminicola</name>
    <dbReference type="NCBI Taxonomy" id="2984331"/>
    <lineage>
        <taxon>Bacteria</taxon>
        <taxon>Pseudomonadati</taxon>
        <taxon>Pseudomonadota</taxon>
        <taxon>Alphaproteobacteria</taxon>
        <taxon>Rhodobacterales</taxon>
        <taxon>Paracoccaceae</taxon>
        <taxon>Albidovulum</taxon>
    </lineage>
</organism>
<comment type="caution">
    <text evidence="1">The sequence shown here is derived from an EMBL/GenBank/DDBJ whole genome shotgun (WGS) entry which is preliminary data.</text>
</comment>
<accession>A0ABT2Z0V6</accession>
<sequence>MTSMFEITFPATMLVAFDGGTEELLDGKLIGHANGSAKYDLTGPVWGHCTGGFTKAGISTLECENGMKITVDIGPQKPKMSGVNVVSGTALGVAFVSAFGWGNDANEGAVRAAVKSHPASAT</sequence>
<evidence type="ECO:0000313" key="1">
    <source>
        <dbReference type="EMBL" id="MCV2864780.1"/>
    </source>
</evidence>
<keyword evidence="2" id="KW-1185">Reference proteome</keyword>
<evidence type="ECO:0000313" key="2">
    <source>
        <dbReference type="Proteomes" id="UP001652503"/>
    </source>
</evidence>
<dbReference type="Proteomes" id="UP001652503">
    <property type="component" value="Unassembled WGS sequence"/>
</dbReference>
<protein>
    <submittedName>
        <fullName evidence="1">Uncharacterized protein</fullName>
    </submittedName>
</protein>
<reference evidence="1 2" key="1">
    <citation type="submission" date="2022-10" db="EMBL/GenBank/DDBJ databases">
        <title>Defluviimonas sp. nov., isolated from ocean surface water.</title>
        <authorList>
            <person name="He W."/>
            <person name="Wang L."/>
            <person name="Zhang D.-F."/>
        </authorList>
    </citation>
    <scope>NUCLEOTIDE SEQUENCE [LARGE SCALE GENOMIC DNA]</scope>
    <source>
        <strain evidence="1 2">WL0075</strain>
    </source>
</reference>
<dbReference type="EMBL" id="JAOWLA010000006">
    <property type="protein sequence ID" value="MCV2864780.1"/>
    <property type="molecule type" value="Genomic_DNA"/>
</dbReference>